<evidence type="ECO:0000256" key="3">
    <source>
        <dbReference type="RuleBase" id="RU000461"/>
    </source>
</evidence>
<reference evidence="5 6" key="1">
    <citation type="submission" date="2024-03" db="EMBL/GenBank/DDBJ databases">
        <title>The Acrasis kona genome and developmental transcriptomes reveal deep origins of eukaryotic multicellular pathways.</title>
        <authorList>
            <person name="Sheikh S."/>
            <person name="Fu C.-J."/>
            <person name="Brown M.W."/>
            <person name="Baldauf S.L."/>
        </authorList>
    </citation>
    <scope>NUCLEOTIDE SEQUENCE [LARGE SCALE GENOMIC DNA]</scope>
    <source>
        <strain evidence="5 6">ATCC MYA-3509</strain>
    </source>
</reference>
<comment type="caution">
    <text evidence="5">The sequence shown here is derived from an EMBL/GenBank/DDBJ whole genome shotgun (WGS) entry which is preliminary data.</text>
</comment>
<comment type="cofactor">
    <cofactor evidence="1 2">
        <name>heme</name>
        <dbReference type="ChEBI" id="CHEBI:30413"/>
    </cofactor>
</comment>
<dbReference type="GO" id="GO:0016705">
    <property type="term" value="F:oxidoreductase activity, acting on paired donors, with incorporation or reduction of molecular oxygen"/>
    <property type="evidence" value="ECO:0007669"/>
    <property type="project" value="InterPro"/>
</dbReference>
<dbReference type="Pfam" id="PF00067">
    <property type="entry name" value="p450"/>
    <property type="match status" value="1"/>
</dbReference>
<protein>
    <submittedName>
        <fullName evidence="5">Cytochrome P450</fullName>
    </submittedName>
</protein>
<keyword evidence="3" id="KW-0503">Monooxygenase</keyword>
<dbReference type="GO" id="GO:0004497">
    <property type="term" value="F:monooxygenase activity"/>
    <property type="evidence" value="ECO:0007669"/>
    <property type="project" value="UniProtKB-KW"/>
</dbReference>
<dbReference type="Proteomes" id="UP001431209">
    <property type="component" value="Unassembled WGS sequence"/>
</dbReference>
<dbReference type="SUPFAM" id="SSF48264">
    <property type="entry name" value="Cytochrome P450"/>
    <property type="match status" value="1"/>
</dbReference>
<comment type="similarity">
    <text evidence="3">Belongs to the cytochrome P450 family.</text>
</comment>
<keyword evidence="3" id="KW-0560">Oxidoreductase</keyword>
<proteinExistence type="inferred from homology"/>
<organism evidence="5 6">
    <name type="scientific">Acrasis kona</name>
    <dbReference type="NCBI Taxonomy" id="1008807"/>
    <lineage>
        <taxon>Eukaryota</taxon>
        <taxon>Discoba</taxon>
        <taxon>Heterolobosea</taxon>
        <taxon>Tetramitia</taxon>
        <taxon>Eutetramitia</taxon>
        <taxon>Acrasidae</taxon>
        <taxon>Acrasis</taxon>
    </lineage>
</organism>
<evidence type="ECO:0000256" key="1">
    <source>
        <dbReference type="ARBA" id="ARBA00001971"/>
    </source>
</evidence>
<dbReference type="Gene3D" id="1.10.630.10">
    <property type="entry name" value="Cytochrome P450"/>
    <property type="match status" value="1"/>
</dbReference>
<dbReference type="PRINTS" id="PR00385">
    <property type="entry name" value="P450"/>
</dbReference>
<sequence length="506" mass="58442">MFLLLCLVSSVTFVFLLHCYSHYNAYQKLKHIPGHSYFTFSSVFFRGRDFALLYPRHQQMNESLFKNKSVKRGSTWKVTAGSENHVFSSSPELAKEMLVTKMKKFGKPPGLAQMSNFNPNESVFSKYFPDEAKSLFSTNYDLWKRHRSLCNKAFSDSNIKRVVEKEIENVSNKVVSLWRKAISEDKIVEATPLMSAYSTDGVSNAIFGVDFNTLDDPKCELRYIIEQTFASALYFQLPRIFMFLFPLTREFLRIWEKWTDIIKKIISERREQVKDGTLRNDVLSNLLVASDNPYPMLTNGEMTRDIAEILGAGTDTTATTLSFTLYYLAKHPEIRKKVQTESKEFISNCNGSPTYDQLQSGLPYTKAVIYEVLRVHSPAPYLARYTTEDVTADGVFIPKGTNVTYFLCMTMHNAEIWGDDVEQFRPERFIEDPSFLERNRFEYLPFSSGPRSCIGQPLAQMEMWMIISKLMSEFNIELENKEELPEEDVRFSIVPKNLIRLIVSSQ</sequence>
<dbReference type="InterPro" id="IPR017972">
    <property type="entry name" value="Cyt_P450_CS"/>
</dbReference>
<keyword evidence="2 3" id="KW-0408">Iron</keyword>
<dbReference type="PROSITE" id="PS00086">
    <property type="entry name" value="CYTOCHROME_P450"/>
    <property type="match status" value="1"/>
</dbReference>
<keyword evidence="6" id="KW-1185">Reference proteome</keyword>
<dbReference type="GO" id="GO:0005506">
    <property type="term" value="F:iron ion binding"/>
    <property type="evidence" value="ECO:0007669"/>
    <property type="project" value="InterPro"/>
</dbReference>
<dbReference type="EMBL" id="JAOPGA020001024">
    <property type="protein sequence ID" value="KAL0484128.1"/>
    <property type="molecule type" value="Genomic_DNA"/>
</dbReference>
<dbReference type="PRINTS" id="PR00463">
    <property type="entry name" value="EP450I"/>
</dbReference>
<dbReference type="InterPro" id="IPR001128">
    <property type="entry name" value="Cyt_P450"/>
</dbReference>
<evidence type="ECO:0000256" key="2">
    <source>
        <dbReference type="PIRSR" id="PIRSR602401-1"/>
    </source>
</evidence>
<evidence type="ECO:0000313" key="5">
    <source>
        <dbReference type="EMBL" id="KAL0484128.1"/>
    </source>
</evidence>
<dbReference type="PANTHER" id="PTHR24305">
    <property type="entry name" value="CYTOCHROME P450"/>
    <property type="match status" value="1"/>
</dbReference>
<evidence type="ECO:0000256" key="4">
    <source>
        <dbReference type="SAM" id="SignalP"/>
    </source>
</evidence>
<feature type="chain" id="PRO_5043878916" evidence="4">
    <location>
        <begin position="22"/>
        <end position="506"/>
    </location>
</feature>
<dbReference type="InterPro" id="IPR002401">
    <property type="entry name" value="Cyt_P450_E_grp-I"/>
</dbReference>
<keyword evidence="2 3" id="KW-0349">Heme</keyword>
<keyword evidence="2 3" id="KW-0479">Metal-binding</keyword>
<dbReference type="GO" id="GO:0020037">
    <property type="term" value="F:heme binding"/>
    <property type="evidence" value="ECO:0007669"/>
    <property type="project" value="InterPro"/>
</dbReference>
<dbReference type="CDD" id="cd00302">
    <property type="entry name" value="cytochrome_P450"/>
    <property type="match status" value="1"/>
</dbReference>
<gene>
    <name evidence="5" type="ORF">AKO1_004909</name>
</gene>
<evidence type="ECO:0000313" key="6">
    <source>
        <dbReference type="Proteomes" id="UP001431209"/>
    </source>
</evidence>
<dbReference type="InterPro" id="IPR050121">
    <property type="entry name" value="Cytochrome_P450_monoxygenase"/>
</dbReference>
<accession>A0AAW2Z2W1</accession>
<dbReference type="InterPro" id="IPR036396">
    <property type="entry name" value="Cyt_P450_sf"/>
</dbReference>
<dbReference type="PANTHER" id="PTHR24305:SF223">
    <property type="entry name" value="CYTOCHROME P450-DIT2"/>
    <property type="match status" value="1"/>
</dbReference>
<feature type="binding site" description="axial binding residue" evidence="2">
    <location>
        <position position="453"/>
    </location>
    <ligand>
        <name>heme</name>
        <dbReference type="ChEBI" id="CHEBI:30413"/>
    </ligand>
    <ligandPart>
        <name>Fe</name>
        <dbReference type="ChEBI" id="CHEBI:18248"/>
    </ligandPart>
</feature>
<feature type="signal peptide" evidence="4">
    <location>
        <begin position="1"/>
        <end position="21"/>
    </location>
</feature>
<name>A0AAW2Z2W1_9EUKA</name>
<dbReference type="AlphaFoldDB" id="A0AAW2Z2W1"/>
<keyword evidence="4" id="KW-0732">Signal</keyword>